<protein>
    <submittedName>
        <fullName evidence="1">Uncharacterized protein</fullName>
    </submittedName>
</protein>
<dbReference type="AlphaFoldDB" id="A0A0F9GY68"/>
<name>A0A0F9GY68_9ZZZZ</name>
<reference evidence="1" key="1">
    <citation type="journal article" date="2015" name="Nature">
        <title>Complex archaea that bridge the gap between prokaryotes and eukaryotes.</title>
        <authorList>
            <person name="Spang A."/>
            <person name="Saw J.H."/>
            <person name="Jorgensen S.L."/>
            <person name="Zaremba-Niedzwiedzka K."/>
            <person name="Martijn J."/>
            <person name="Lind A.E."/>
            <person name="van Eijk R."/>
            <person name="Schleper C."/>
            <person name="Guy L."/>
            <person name="Ettema T.J."/>
        </authorList>
    </citation>
    <scope>NUCLEOTIDE SEQUENCE</scope>
</reference>
<dbReference type="EMBL" id="LAZR01026655">
    <property type="protein sequence ID" value="KKL68057.1"/>
    <property type="molecule type" value="Genomic_DNA"/>
</dbReference>
<sequence length="87" mass="9962">MTHSTEENAGYYDDDIIEDQQIKSLQKKGHTFHCAMRIITGDGECECSKKNVIPGRISQLMYLGRCPVCLCPDSKEHKQWCRNRKGS</sequence>
<organism evidence="1">
    <name type="scientific">marine sediment metagenome</name>
    <dbReference type="NCBI Taxonomy" id="412755"/>
    <lineage>
        <taxon>unclassified sequences</taxon>
        <taxon>metagenomes</taxon>
        <taxon>ecological metagenomes</taxon>
    </lineage>
</organism>
<evidence type="ECO:0000313" key="1">
    <source>
        <dbReference type="EMBL" id="KKL68057.1"/>
    </source>
</evidence>
<proteinExistence type="predicted"/>
<accession>A0A0F9GY68</accession>
<comment type="caution">
    <text evidence="1">The sequence shown here is derived from an EMBL/GenBank/DDBJ whole genome shotgun (WGS) entry which is preliminary data.</text>
</comment>
<gene>
    <name evidence="1" type="ORF">LCGC14_2128790</name>
</gene>